<evidence type="ECO:0000256" key="10">
    <source>
        <dbReference type="RuleBase" id="RU363043"/>
    </source>
</evidence>
<feature type="transmembrane region" description="Helical" evidence="10">
    <location>
        <begin position="51"/>
        <end position="73"/>
    </location>
</feature>
<evidence type="ECO:0000256" key="11">
    <source>
        <dbReference type="SAM" id="MobiDB-lite"/>
    </source>
</evidence>
<dbReference type="PANTHER" id="PTHR42922:SF1">
    <property type="entry name" value="PHOSPHATE TRANSPORT SYSTEM PERMEASE PROTEIN PSTA"/>
    <property type="match status" value="1"/>
</dbReference>
<evidence type="ECO:0000256" key="1">
    <source>
        <dbReference type="ARBA" id="ARBA00003510"/>
    </source>
</evidence>
<evidence type="ECO:0000256" key="3">
    <source>
        <dbReference type="ARBA" id="ARBA00007069"/>
    </source>
</evidence>
<evidence type="ECO:0000259" key="12">
    <source>
        <dbReference type="PROSITE" id="PS50928"/>
    </source>
</evidence>
<evidence type="ECO:0000313" key="14">
    <source>
        <dbReference type="Proteomes" id="UP000272015"/>
    </source>
</evidence>
<dbReference type="OrthoDB" id="9775069at2"/>
<evidence type="ECO:0000256" key="9">
    <source>
        <dbReference type="ARBA" id="ARBA00023136"/>
    </source>
</evidence>
<dbReference type="CDD" id="cd06261">
    <property type="entry name" value="TM_PBP2"/>
    <property type="match status" value="1"/>
</dbReference>
<comment type="caution">
    <text evidence="13">The sequence shown here is derived from an EMBL/GenBank/DDBJ whole genome shotgun (WGS) entry which is preliminary data.</text>
</comment>
<evidence type="ECO:0000256" key="5">
    <source>
        <dbReference type="ARBA" id="ARBA00022475"/>
    </source>
</evidence>
<keyword evidence="8 10" id="KW-1133">Transmembrane helix</keyword>
<keyword evidence="5 10" id="KW-1003">Cell membrane</keyword>
<proteinExistence type="inferred from homology"/>
<comment type="function">
    <text evidence="1">Part of the binding-protein-dependent transport system for phosphate; probably responsible for the translocation of the substrate across the membrane.</text>
</comment>
<dbReference type="PROSITE" id="PS50928">
    <property type="entry name" value="ABC_TM1"/>
    <property type="match status" value="1"/>
</dbReference>
<gene>
    <name evidence="13" type="primary">pstA</name>
    <name evidence="13" type="ORF">D6T64_02925</name>
</gene>
<keyword evidence="6" id="KW-0592">Phosphate transport</keyword>
<feature type="transmembrane region" description="Helical" evidence="10">
    <location>
        <begin position="354"/>
        <end position="375"/>
    </location>
</feature>
<feature type="transmembrane region" description="Helical" evidence="10">
    <location>
        <begin position="207"/>
        <end position="231"/>
    </location>
</feature>
<feature type="transmembrane region" description="Helical" evidence="10">
    <location>
        <begin position="111"/>
        <end position="134"/>
    </location>
</feature>
<dbReference type="Proteomes" id="UP000272015">
    <property type="component" value="Unassembled WGS sequence"/>
</dbReference>
<comment type="similarity">
    <text evidence="3 10">Belongs to the binding-protein-dependent transport system permease family. CysTW subfamily.</text>
</comment>
<comment type="subcellular location">
    <subcellularLocation>
        <location evidence="2 10">Cell membrane</location>
        <topology evidence="2 10">Multi-pass membrane protein</topology>
    </subcellularLocation>
</comment>
<dbReference type="Gene3D" id="1.10.3720.10">
    <property type="entry name" value="MetI-like"/>
    <property type="match status" value="1"/>
</dbReference>
<feature type="region of interest" description="Disordered" evidence="11">
    <location>
        <begin position="1"/>
        <end position="40"/>
    </location>
</feature>
<evidence type="ECO:0000256" key="6">
    <source>
        <dbReference type="ARBA" id="ARBA00022592"/>
    </source>
</evidence>
<dbReference type="Pfam" id="PF00528">
    <property type="entry name" value="BPD_transp_1"/>
    <property type="match status" value="1"/>
</dbReference>
<dbReference type="InterPro" id="IPR005672">
    <property type="entry name" value="Phosphate_PstA"/>
</dbReference>
<keyword evidence="7 10" id="KW-0812">Transmembrane</keyword>
<dbReference type="PANTHER" id="PTHR42922">
    <property type="entry name" value="PHOSPHATE TRANSPORT SYSTEM PERMEASE PROTEIN PSTA"/>
    <property type="match status" value="1"/>
</dbReference>
<dbReference type="GO" id="GO:0005315">
    <property type="term" value="F:phosphate transmembrane transporter activity"/>
    <property type="evidence" value="ECO:0007669"/>
    <property type="project" value="InterPro"/>
</dbReference>
<feature type="domain" description="ABC transmembrane type-1" evidence="12">
    <location>
        <begin position="169"/>
        <end position="376"/>
    </location>
</feature>
<feature type="transmembrane region" description="Helical" evidence="10">
    <location>
        <begin position="79"/>
        <end position="99"/>
    </location>
</feature>
<sequence>MTITDTPRPQRRAQRPGRITRTSVPGRDGRSSHPTRPETRRNLARIRRDDVLRVVGAAAAAVAGTAWLFAQVFPFEGPLTFVVIAYLLFVGFFVVLISFDDNRVTVTDRVAAVVMHSLAAVLILALAVVVVFTLGRGSEAFLNWNFWVQDLSLAGPLDPMTVGGMAHAAIGTLIMISISLAISIPLGLLCAVFLAEFPSPFARLVRTVVEAMTALPSIVCGLFIYATYILLFGFDKSGFAASLAITIMVLPIIIRSADVVLRLVPSTLKEASLALGTSQWRTIWHVVLPTSKSGLMTAIILGTARGIGETAPVLLTAGYTTYYNLNPFTGPMVSLPFATFTLVKSPEPSQIARGFGAAAVLMVLVFVLFLVARIIGGKGAGVLSPGGQARARAASLRDAERFAHRDPVITGPNDSPAPSPPALNDRKGTL</sequence>
<keyword evidence="9 10" id="KW-0472">Membrane</keyword>
<reference evidence="13 14" key="1">
    <citation type="submission" date="2018-09" db="EMBL/GenBank/DDBJ databases">
        <title>Novel species of Cryobacterium.</title>
        <authorList>
            <person name="Liu Q."/>
            <person name="Xin Y.-H."/>
        </authorList>
    </citation>
    <scope>NUCLEOTIDE SEQUENCE [LARGE SCALE GENOMIC DNA]</scope>
    <source>
        <strain evidence="13 14">Hh39</strain>
    </source>
</reference>
<keyword evidence="4" id="KW-0813">Transport</keyword>
<dbReference type="GO" id="GO:0005886">
    <property type="term" value="C:plasma membrane"/>
    <property type="evidence" value="ECO:0007669"/>
    <property type="project" value="UniProtKB-SubCell"/>
</dbReference>
<accession>A0A3A5MLH9</accession>
<dbReference type="InterPro" id="IPR035906">
    <property type="entry name" value="MetI-like_sf"/>
</dbReference>
<keyword evidence="14" id="KW-1185">Reference proteome</keyword>
<organism evidence="13 14">
    <name type="scientific">Cryobacterium melibiosiphilum</name>
    <dbReference type="NCBI Taxonomy" id="995039"/>
    <lineage>
        <taxon>Bacteria</taxon>
        <taxon>Bacillati</taxon>
        <taxon>Actinomycetota</taxon>
        <taxon>Actinomycetes</taxon>
        <taxon>Micrococcales</taxon>
        <taxon>Microbacteriaceae</taxon>
        <taxon>Cryobacterium</taxon>
    </lineage>
</organism>
<dbReference type="InterPro" id="IPR000515">
    <property type="entry name" value="MetI-like"/>
</dbReference>
<name>A0A3A5MLH9_9MICO</name>
<feature type="transmembrane region" description="Helical" evidence="10">
    <location>
        <begin position="237"/>
        <end position="254"/>
    </location>
</feature>
<evidence type="ECO:0000256" key="8">
    <source>
        <dbReference type="ARBA" id="ARBA00022989"/>
    </source>
</evidence>
<evidence type="ECO:0000256" key="4">
    <source>
        <dbReference type="ARBA" id="ARBA00022448"/>
    </source>
</evidence>
<dbReference type="GO" id="GO:0035435">
    <property type="term" value="P:phosphate ion transmembrane transport"/>
    <property type="evidence" value="ECO:0007669"/>
    <property type="project" value="InterPro"/>
</dbReference>
<evidence type="ECO:0000313" key="13">
    <source>
        <dbReference type="EMBL" id="RJT90957.1"/>
    </source>
</evidence>
<dbReference type="AlphaFoldDB" id="A0A3A5MLH9"/>
<feature type="compositionally biased region" description="Basic and acidic residues" evidence="11">
    <location>
        <begin position="27"/>
        <end position="40"/>
    </location>
</feature>
<dbReference type="InterPro" id="IPR051408">
    <property type="entry name" value="Phosphate_transprt_permease"/>
</dbReference>
<feature type="region of interest" description="Disordered" evidence="11">
    <location>
        <begin position="394"/>
        <end position="430"/>
    </location>
</feature>
<feature type="compositionally biased region" description="Basic and acidic residues" evidence="11">
    <location>
        <begin position="395"/>
        <end position="407"/>
    </location>
</feature>
<dbReference type="SUPFAM" id="SSF161098">
    <property type="entry name" value="MetI-like"/>
    <property type="match status" value="1"/>
</dbReference>
<dbReference type="NCBIfam" id="TIGR00974">
    <property type="entry name" value="3a0107s02c"/>
    <property type="match status" value="1"/>
</dbReference>
<evidence type="ECO:0000256" key="7">
    <source>
        <dbReference type="ARBA" id="ARBA00022692"/>
    </source>
</evidence>
<protein>
    <recommendedName>
        <fullName evidence="10">Phosphate transport system permease protein PstA</fullName>
    </recommendedName>
</protein>
<dbReference type="EMBL" id="QZVS01000054">
    <property type="protein sequence ID" value="RJT90957.1"/>
    <property type="molecule type" value="Genomic_DNA"/>
</dbReference>
<feature type="transmembrane region" description="Helical" evidence="10">
    <location>
        <begin position="168"/>
        <end position="195"/>
    </location>
</feature>
<dbReference type="RefSeq" id="WP_119971329.1">
    <property type="nucleotide sequence ID" value="NZ_JBHSQA010000027.1"/>
</dbReference>
<evidence type="ECO:0000256" key="2">
    <source>
        <dbReference type="ARBA" id="ARBA00004651"/>
    </source>
</evidence>